<organism evidence="1 2">
    <name type="scientific">Leptospira borgpetersenii serovar Pomona str. 200901868</name>
    <dbReference type="NCBI Taxonomy" id="1192866"/>
    <lineage>
        <taxon>Bacteria</taxon>
        <taxon>Pseudomonadati</taxon>
        <taxon>Spirochaetota</taxon>
        <taxon>Spirochaetia</taxon>
        <taxon>Leptospirales</taxon>
        <taxon>Leptospiraceae</taxon>
        <taxon>Leptospira</taxon>
    </lineage>
</organism>
<proteinExistence type="predicted"/>
<comment type="caution">
    <text evidence="1">The sequence shown here is derived from an EMBL/GenBank/DDBJ whole genome shotgun (WGS) entry which is preliminary data.</text>
</comment>
<dbReference type="EMBL" id="AKWF02000076">
    <property type="protein sequence ID" value="EMO62529.1"/>
    <property type="molecule type" value="Genomic_DNA"/>
</dbReference>
<dbReference type="AlphaFoldDB" id="M6WBG4"/>
<gene>
    <name evidence="1" type="ORF">LEP1GSC133_1710</name>
</gene>
<protein>
    <submittedName>
        <fullName evidence="1">Uncharacterized protein</fullName>
    </submittedName>
</protein>
<evidence type="ECO:0000313" key="1">
    <source>
        <dbReference type="EMBL" id="EMO62529.1"/>
    </source>
</evidence>
<evidence type="ECO:0000313" key="2">
    <source>
        <dbReference type="Proteomes" id="UP000012159"/>
    </source>
</evidence>
<accession>M6WBG4</accession>
<name>M6WBG4_LEPBO</name>
<dbReference type="Proteomes" id="UP000012159">
    <property type="component" value="Unassembled WGS sequence"/>
</dbReference>
<reference evidence="1 2" key="1">
    <citation type="submission" date="2013-01" db="EMBL/GenBank/DDBJ databases">
        <authorList>
            <person name="Harkins D.M."/>
            <person name="Durkin A.S."/>
            <person name="Brinkac L.M."/>
            <person name="Haft D.H."/>
            <person name="Selengut J.D."/>
            <person name="Sanka R."/>
            <person name="DePew J."/>
            <person name="Purushe J."/>
            <person name="Picardeau M."/>
            <person name="Werts C."/>
            <person name="Goarant C."/>
            <person name="Vinetz J.M."/>
            <person name="Sutton G.G."/>
            <person name="Nierman W.C."/>
            <person name="Fouts D.E."/>
        </authorList>
    </citation>
    <scope>NUCLEOTIDE SEQUENCE [LARGE SCALE GENOMIC DNA]</scope>
    <source>
        <strain evidence="1 2">200901868</strain>
    </source>
</reference>
<sequence>MDFLEDFIFGTLLSSPTSEVLGQVLRQNGALPGLKDVGTHTKI</sequence>